<name>A0A814JLI1_9BILA</name>
<sequence length="146" mass="16926">MENENETLRPYPIDPSQDKVIKKIVFAKRKLKPQLTSFLFTILTYSLKLLSKYKNKKLTEKNKRNSSNIYINLNFYNGFNILLYCSLCDNGFIDQSQTPLVSISVDGDNILAVDKNQIIHCAKSNRIICKVSFDCPKWQIIESRVK</sequence>
<protein>
    <submittedName>
        <fullName evidence="3">Uncharacterized protein</fullName>
    </submittedName>
</protein>
<dbReference type="Proteomes" id="UP000663877">
    <property type="component" value="Unassembled WGS sequence"/>
</dbReference>
<keyword evidence="4" id="KW-1185">Reference proteome</keyword>
<dbReference type="EMBL" id="CAJNOI010000011">
    <property type="protein sequence ID" value="CAF0790183.1"/>
    <property type="molecule type" value="Genomic_DNA"/>
</dbReference>
<reference evidence="3" key="1">
    <citation type="submission" date="2021-02" db="EMBL/GenBank/DDBJ databases">
        <authorList>
            <person name="Nowell W R."/>
        </authorList>
    </citation>
    <scope>NUCLEOTIDE SEQUENCE</scope>
</reference>
<organism evidence="3 4">
    <name type="scientific">Adineta steineri</name>
    <dbReference type="NCBI Taxonomy" id="433720"/>
    <lineage>
        <taxon>Eukaryota</taxon>
        <taxon>Metazoa</taxon>
        <taxon>Spiralia</taxon>
        <taxon>Gnathifera</taxon>
        <taxon>Rotifera</taxon>
        <taxon>Eurotatoria</taxon>
        <taxon>Bdelloidea</taxon>
        <taxon>Adinetida</taxon>
        <taxon>Adinetidae</taxon>
        <taxon>Adineta</taxon>
    </lineage>
</organism>
<comment type="caution">
    <text evidence="3">The sequence shown here is derived from an EMBL/GenBank/DDBJ whole genome shotgun (WGS) entry which is preliminary data.</text>
</comment>
<evidence type="ECO:0000313" key="3">
    <source>
        <dbReference type="EMBL" id="CAF1039650.1"/>
    </source>
</evidence>
<dbReference type="AlphaFoldDB" id="A0A814JLI1"/>
<dbReference type="EMBL" id="CAJNOM010000097">
    <property type="protein sequence ID" value="CAF1039650.1"/>
    <property type="molecule type" value="Genomic_DNA"/>
</dbReference>
<evidence type="ECO:0000313" key="2">
    <source>
        <dbReference type="EMBL" id="CAF0824620.1"/>
    </source>
</evidence>
<accession>A0A814JLI1</accession>
<dbReference type="Proteomes" id="UP000663832">
    <property type="component" value="Unassembled WGS sequence"/>
</dbReference>
<dbReference type="EMBL" id="CAJNOM010000022">
    <property type="protein sequence ID" value="CAF0824620.1"/>
    <property type="molecule type" value="Genomic_DNA"/>
</dbReference>
<evidence type="ECO:0000313" key="1">
    <source>
        <dbReference type="EMBL" id="CAF0790183.1"/>
    </source>
</evidence>
<evidence type="ECO:0000313" key="4">
    <source>
        <dbReference type="Proteomes" id="UP000663832"/>
    </source>
</evidence>
<proteinExistence type="predicted"/>
<gene>
    <name evidence="1" type="ORF">BJG266_LOCUS4630</name>
    <name evidence="3" type="ORF">QVE165_LOCUS17001</name>
    <name evidence="2" type="ORF">QVE165_LOCUS5449</name>
</gene>